<dbReference type="Proteomes" id="UP000005666">
    <property type="component" value="Chromosome 6"/>
</dbReference>
<evidence type="ECO:0000256" key="1">
    <source>
        <dbReference type="ARBA" id="ARBA00007659"/>
    </source>
</evidence>
<dbReference type="GO" id="GO:0051014">
    <property type="term" value="P:actin filament severing"/>
    <property type="evidence" value="ECO:0007669"/>
    <property type="project" value="EnsemblFungi"/>
</dbReference>
<dbReference type="InterPro" id="IPR018106">
    <property type="entry name" value="CAP_CS_N"/>
</dbReference>
<dbReference type="eggNOG" id="KOG2675">
    <property type="taxonomic scope" value="Eukaryota"/>
</dbReference>
<dbReference type="FunFam" id="2.160.20.70:FF:000008">
    <property type="entry name" value="Adenylyl cyclase-associated protein"/>
    <property type="match status" value="1"/>
</dbReference>
<evidence type="ECO:0000256" key="4">
    <source>
        <dbReference type="RuleBase" id="RU000647"/>
    </source>
</evidence>
<sequence>MTESKGNVPTYNLVKLLKRLEDATARLEDVTLYQEGYVQSKIEALGKSTATDSPASKTISTPAAPSAATATPAPAAEEDVPHSIEYFEQLINDHVKPLTKLATEIDPVVQSATEEFEAAFVSQLEFLKAAVKSKKPDLTSPEFANALKPVSEKIMKIGEIKDTNRQSKYFPHLNALAEGAPLFSWVTVGKPAPLVTDFKDAAQFWTNRVLKDFKASDPKSVEWVKLFSNVFDQLKDYVKDFHNSGVSWASNGLDLSKALEGVSSSTPAPAAGGPPPPPPPPPAAVFEINDTTAPKEEGGLDAVFAQLNQGTDITKGLKKVDKSQQTHKNPALRASSSVPVSAKTPPPKPSKPNTLKTKKPPRKELVGNKWFIENFENVPEPIVIETNKDESVFIGKCTGTIVQLKGKLNAITISESDSSSVILDSAISGLEIIKCTKFGIQVEQSLPQITIDKSDGGSIYFSKESLNTELFTSSTTSVNVNYPVGEDDDYVEFPLPEQIKHSFGDNKLQSSVFEHVG</sequence>
<comment type="similarity">
    <text evidence="1 4">Belongs to the CAP family.</text>
</comment>
<gene>
    <name evidence="7" type="primary">TPHA0F01950</name>
    <name evidence="7" type="ordered locus">TPHA_0F01950</name>
</gene>
<dbReference type="Gene3D" id="1.25.40.330">
    <property type="entry name" value="Adenylate cyclase-associated CAP, N-terminal domain"/>
    <property type="match status" value="1"/>
</dbReference>
<dbReference type="AlphaFoldDB" id="G8BV95"/>
<dbReference type="SUPFAM" id="SSF69340">
    <property type="entry name" value="C-terminal domain of adenylylcyclase associated protein"/>
    <property type="match status" value="1"/>
</dbReference>
<name>G8BV95_TETPH</name>
<dbReference type="GO" id="GO:0046579">
    <property type="term" value="P:positive regulation of Ras protein signal transduction"/>
    <property type="evidence" value="ECO:0007669"/>
    <property type="project" value="EnsemblFungi"/>
</dbReference>
<dbReference type="Pfam" id="PF21938">
    <property type="entry name" value="CAP_N"/>
    <property type="match status" value="1"/>
</dbReference>
<organism evidence="7 8">
    <name type="scientific">Tetrapisispora phaffii (strain ATCC 24235 / CBS 4417 / NBRC 1672 / NRRL Y-8282 / UCD 70-5)</name>
    <name type="common">Yeast</name>
    <name type="synonym">Fabospora phaffii</name>
    <dbReference type="NCBI Taxonomy" id="1071381"/>
    <lineage>
        <taxon>Eukaryota</taxon>
        <taxon>Fungi</taxon>
        <taxon>Dikarya</taxon>
        <taxon>Ascomycota</taxon>
        <taxon>Saccharomycotina</taxon>
        <taxon>Saccharomycetes</taxon>
        <taxon>Saccharomycetales</taxon>
        <taxon>Saccharomycetaceae</taxon>
        <taxon>Tetrapisispora</taxon>
    </lineage>
</organism>
<dbReference type="GO" id="GO:0003779">
    <property type="term" value="F:actin binding"/>
    <property type="evidence" value="ECO:0007669"/>
    <property type="project" value="EnsemblFungi"/>
</dbReference>
<feature type="region of interest" description="Disordered" evidence="5">
    <location>
        <begin position="49"/>
        <end position="77"/>
    </location>
</feature>
<dbReference type="GO" id="GO:0000935">
    <property type="term" value="C:division septum"/>
    <property type="evidence" value="ECO:0007669"/>
    <property type="project" value="EnsemblFungi"/>
</dbReference>
<dbReference type="InterPro" id="IPR016098">
    <property type="entry name" value="CAP/MinC_C"/>
</dbReference>
<dbReference type="PROSITE" id="PS51329">
    <property type="entry name" value="C_CAP_COFACTOR_C"/>
    <property type="match status" value="1"/>
</dbReference>
<feature type="compositionally biased region" description="Low complexity" evidence="5">
    <location>
        <begin position="53"/>
        <end position="75"/>
    </location>
</feature>
<comment type="function">
    <text evidence="2">The N-terminal domain binds to adenylyl cyclase, thereby enabling adenylyl cyclase to be activated by upstream regulatory signals, such as Ras. The C-terminal domain is required for normal cellular morphology and growth control.</text>
</comment>
<dbReference type="InterPro" id="IPR017901">
    <property type="entry name" value="C-CAP_CF_C-like"/>
</dbReference>
<dbReference type="PANTHER" id="PTHR10652">
    <property type="entry name" value="ADENYLYL CYCLASE-ASSOCIATED PROTEIN"/>
    <property type="match status" value="1"/>
</dbReference>
<dbReference type="OMA" id="KSQQTHK"/>
<dbReference type="GeneID" id="11535347"/>
<dbReference type="InterPro" id="IPR028417">
    <property type="entry name" value="CAP_CS_C"/>
</dbReference>
<feature type="region of interest" description="Disordered" evidence="5">
    <location>
        <begin position="317"/>
        <end position="362"/>
    </location>
</feature>
<dbReference type="InterPro" id="IPR013992">
    <property type="entry name" value="Adenylate_cyclase-assoc_CAP_N"/>
</dbReference>
<dbReference type="InterPro" id="IPR053950">
    <property type="entry name" value="CAP_N"/>
</dbReference>
<dbReference type="Gene3D" id="2.160.20.70">
    <property type="match status" value="1"/>
</dbReference>
<dbReference type="GO" id="GO:0030308">
    <property type="term" value="P:negative regulation of cell growth"/>
    <property type="evidence" value="ECO:0007669"/>
    <property type="project" value="EnsemblFungi"/>
</dbReference>
<dbReference type="InterPro" id="IPR013912">
    <property type="entry name" value="Adenylate_cyclase-assoc_CAP_C"/>
</dbReference>
<evidence type="ECO:0000313" key="8">
    <source>
        <dbReference type="Proteomes" id="UP000005666"/>
    </source>
</evidence>
<dbReference type="GO" id="GO:0007265">
    <property type="term" value="P:Ras protein signal transduction"/>
    <property type="evidence" value="ECO:0007669"/>
    <property type="project" value="EnsemblFungi"/>
</dbReference>
<reference evidence="7 8" key="1">
    <citation type="journal article" date="2011" name="Proc. Natl. Acad. Sci. U.S.A.">
        <title>Evolutionary erosion of yeast sex chromosomes by mating-type switching accidents.</title>
        <authorList>
            <person name="Gordon J.L."/>
            <person name="Armisen D."/>
            <person name="Proux-Wera E."/>
            <person name="Oheigeartaigh S.S."/>
            <person name="Byrne K.P."/>
            <person name="Wolfe K.H."/>
        </authorList>
    </citation>
    <scope>NUCLEOTIDE SEQUENCE [LARGE SCALE GENOMIC DNA]</scope>
    <source>
        <strain evidence="8">ATCC 24235 / CBS 4417 / NBRC 1672 / NRRL Y-8282 / UCD 70-5</strain>
    </source>
</reference>
<dbReference type="InterPro" id="IPR006599">
    <property type="entry name" value="CARP_motif"/>
</dbReference>
<feature type="domain" description="C-CAP/cofactor C-like" evidence="6">
    <location>
        <begin position="360"/>
        <end position="495"/>
    </location>
</feature>
<dbReference type="InterPro" id="IPR036222">
    <property type="entry name" value="CAP_N_sf"/>
</dbReference>
<dbReference type="GO" id="GO:0090141">
    <property type="term" value="P:positive regulation of mitochondrial fission"/>
    <property type="evidence" value="ECO:0007669"/>
    <property type="project" value="EnsemblFungi"/>
</dbReference>
<dbReference type="Pfam" id="PF08603">
    <property type="entry name" value="CAP_C"/>
    <property type="match status" value="1"/>
</dbReference>
<evidence type="ECO:0000259" key="6">
    <source>
        <dbReference type="PROSITE" id="PS51329"/>
    </source>
</evidence>
<protein>
    <recommendedName>
        <fullName evidence="3 4">Adenylyl cyclase-associated protein</fullName>
    </recommendedName>
</protein>
<dbReference type="InterPro" id="IPR036223">
    <property type="entry name" value="CAP_C_sf"/>
</dbReference>
<dbReference type="GO" id="GO:0030836">
    <property type="term" value="P:positive regulation of actin filament depolymerization"/>
    <property type="evidence" value="ECO:0007669"/>
    <property type="project" value="EnsemblFungi"/>
</dbReference>
<evidence type="ECO:0000313" key="7">
    <source>
        <dbReference type="EMBL" id="CCE63677.1"/>
    </source>
</evidence>
<dbReference type="OrthoDB" id="77251at2759"/>
<dbReference type="PANTHER" id="PTHR10652:SF0">
    <property type="entry name" value="ADENYLYL CYCLASE-ASSOCIATED PROTEIN"/>
    <property type="match status" value="1"/>
</dbReference>
<dbReference type="HOGENOM" id="CLU_015780_1_0_1"/>
<keyword evidence="8" id="KW-1185">Reference proteome</keyword>
<dbReference type="GO" id="GO:0035838">
    <property type="term" value="C:growing cell tip"/>
    <property type="evidence" value="ECO:0007669"/>
    <property type="project" value="EnsemblFungi"/>
</dbReference>
<dbReference type="GO" id="GO:0008179">
    <property type="term" value="F:adenylate cyclase binding"/>
    <property type="evidence" value="ECO:0007669"/>
    <property type="project" value="EnsemblFungi"/>
</dbReference>
<dbReference type="GO" id="GO:0042802">
    <property type="term" value="F:identical protein binding"/>
    <property type="evidence" value="ECO:0007669"/>
    <property type="project" value="EnsemblFungi"/>
</dbReference>
<evidence type="ECO:0000256" key="3">
    <source>
        <dbReference type="ARBA" id="ARBA00072052"/>
    </source>
</evidence>
<dbReference type="GO" id="GO:0019933">
    <property type="term" value="P:cAMP-mediated signaling"/>
    <property type="evidence" value="ECO:0007669"/>
    <property type="project" value="TreeGrafter"/>
</dbReference>
<dbReference type="GO" id="GO:0010619">
    <property type="term" value="P:adenylate cyclase-activating glucose-activated G protein-coupled receptor signaling pathway"/>
    <property type="evidence" value="ECO:0007669"/>
    <property type="project" value="EnsemblFungi"/>
</dbReference>
<dbReference type="GO" id="GO:0030833">
    <property type="term" value="P:regulation of actin filament polymerization"/>
    <property type="evidence" value="ECO:0007669"/>
    <property type="project" value="EnsemblFungi"/>
</dbReference>
<dbReference type="GO" id="GO:0031138">
    <property type="term" value="P:negative regulation of conjugation with cellular fusion"/>
    <property type="evidence" value="ECO:0007669"/>
    <property type="project" value="EnsemblFungi"/>
</dbReference>
<feature type="compositionally biased region" description="Pro residues" evidence="5">
    <location>
        <begin position="272"/>
        <end position="283"/>
    </location>
</feature>
<dbReference type="InterPro" id="IPR001837">
    <property type="entry name" value="Adenylate_cyclase-assoc_CAP"/>
</dbReference>
<dbReference type="PROSITE" id="PS01089">
    <property type="entry name" value="CAP_2"/>
    <property type="match status" value="1"/>
</dbReference>
<dbReference type="FunFam" id="1.25.40.330:FF:000001">
    <property type="entry name" value="Adenylyl cyclase-associated protein"/>
    <property type="match status" value="1"/>
</dbReference>
<dbReference type="PROSITE" id="PS01088">
    <property type="entry name" value="CAP_1"/>
    <property type="match status" value="1"/>
</dbReference>
<dbReference type="STRING" id="1071381.G8BV95"/>
<dbReference type="SUPFAM" id="SSF101278">
    <property type="entry name" value="N-terminal domain of adenylylcyclase associated protein, CAP"/>
    <property type="match status" value="1"/>
</dbReference>
<dbReference type="Pfam" id="PF01213">
    <property type="entry name" value="CAP_N-CM"/>
    <property type="match status" value="1"/>
</dbReference>
<proteinExistence type="inferred from homology"/>
<evidence type="ECO:0000256" key="2">
    <source>
        <dbReference type="ARBA" id="ARBA00054756"/>
    </source>
</evidence>
<dbReference type="EMBL" id="HE612861">
    <property type="protein sequence ID" value="CCE63677.1"/>
    <property type="molecule type" value="Genomic_DNA"/>
</dbReference>
<dbReference type="RefSeq" id="XP_003686111.1">
    <property type="nucleotide sequence ID" value="XM_003686063.1"/>
</dbReference>
<dbReference type="GO" id="GO:0030479">
    <property type="term" value="C:actin cortical patch"/>
    <property type="evidence" value="ECO:0007669"/>
    <property type="project" value="EnsemblFungi"/>
</dbReference>
<feature type="region of interest" description="Disordered" evidence="5">
    <location>
        <begin position="261"/>
        <end position="287"/>
    </location>
</feature>
<evidence type="ECO:0000256" key="5">
    <source>
        <dbReference type="SAM" id="MobiDB-lite"/>
    </source>
</evidence>
<dbReference type="GO" id="GO:0030042">
    <property type="term" value="P:actin filament depolymerization"/>
    <property type="evidence" value="ECO:0007669"/>
    <property type="project" value="EnsemblFungi"/>
</dbReference>
<dbReference type="SMART" id="SM00673">
    <property type="entry name" value="CARP"/>
    <property type="match status" value="2"/>
</dbReference>
<accession>G8BV95</accession>
<dbReference type="KEGG" id="tpf:TPHA_0F01950"/>